<accession>A0A0C1DKI6</accession>
<protein>
    <recommendedName>
        <fullName evidence="3">DUF4440 domain-containing protein</fullName>
    </recommendedName>
</protein>
<proteinExistence type="predicted"/>
<evidence type="ECO:0000313" key="2">
    <source>
        <dbReference type="Proteomes" id="UP000031246"/>
    </source>
</evidence>
<dbReference type="AlphaFoldDB" id="A0A0C1DKI6"/>
<dbReference type="EMBL" id="JSYN01000009">
    <property type="protein sequence ID" value="KIA94565.1"/>
    <property type="molecule type" value="Genomic_DNA"/>
</dbReference>
<dbReference type="Proteomes" id="UP000031246">
    <property type="component" value="Unassembled WGS sequence"/>
</dbReference>
<gene>
    <name evidence="1" type="ORF">OC25_09220</name>
</gene>
<evidence type="ECO:0000313" key="1">
    <source>
        <dbReference type="EMBL" id="KIA94565.1"/>
    </source>
</evidence>
<dbReference type="InterPro" id="IPR032710">
    <property type="entry name" value="NTF2-like_dom_sf"/>
</dbReference>
<reference evidence="1 2" key="1">
    <citation type="submission" date="2014-10" db="EMBL/GenBank/DDBJ databases">
        <title>Pedobacter Kyungheensis.</title>
        <authorList>
            <person name="Anderson B.M."/>
            <person name="Newman J.D."/>
        </authorList>
    </citation>
    <scope>NUCLEOTIDE SEQUENCE [LARGE SCALE GENOMIC DNA]</scope>
    <source>
        <strain evidence="1 2">KACC 16221</strain>
    </source>
</reference>
<dbReference type="SUPFAM" id="SSF54427">
    <property type="entry name" value="NTF2-like"/>
    <property type="match status" value="1"/>
</dbReference>
<evidence type="ECO:0008006" key="3">
    <source>
        <dbReference type="Google" id="ProtNLM"/>
    </source>
</evidence>
<dbReference type="RefSeq" id="WP_039474720.1">
    <property type="nucleotide sequence ID" value="NZ_JSYN01000009.1"/>
</dbReference>
<sequence length="134" mass="15591">METDLIISAINEIHKTADQALINKNADAYVAILDHNFVFTPAGGVTLNKRDYSIDLRKYFKSIKSFETSFYRIKSSFEDDVFTEKIARKSVIIRPNLLLFSKKQTIQTEEMVHWKKISGEWKVIAIEIVLEEKY</sequence>
<comment type="caution">
    <text evidence="1">The sequence shown here is derived from an EMBL/GenBank/DDBJ whole genome shotgun (WGS) entry which is preliminary data.</text>
</comment>
<name>A0A0C1DKI6_9SPHI</name>
<keyword evidence="2" id="KW-1185">Reference proteome</keyword>
<organism evidence="1 2">
    <name type="scientific">Pedobacter kyungheensis</name>
    <dbReference type="NCBI Taxonomy" id="1069985"/>
    <lineage>
        <taxon>Bacteria</taxon>
        <taxon>Pseudomonadati</taxon>
        <taxon>Bacteroidota</taxon>
        <taxon>Sphingobacteriia</taxon>
        <taxon>Sphingobacteriales</taxon>
        <taxon>Sphingobacteriaceae</taxon>
        <taxon>Pedobacter</taxon>
    </lineage>
</organism>
<dbReference type="Gene3D" id="3.10.450.50">
    <property type="match status" value="1"/>
</dbReference>
<dbReference type="OrthoDB" id="764870at2"/>